<dbReference type="AlphaFoldDB" id="A0AA87ZX48"/>
<sequence>MASIGASCAGVYVMQKRQIEKMERKQAEERARRGESGVDQDRNKQAAAGASGRNKKVHPGNFPAAELTRNQVETDE</sequence>
<proteinExistence type="predicted"/>
<reference evidence="2" key="1">
    <citation type="submission" date="2023-07" db="EMBL/GenBank/DDBJ databases">
        <title>draft genome sequence of fig (Ficus carica).</title>
        <authorList>
            <person name="Takahashi T."/>
            <person name="Nishimura K."/>
        </authorList>
    </citation>
    <scope>NUCLEOTIDE SEQUENCE</scope>
</reference>
<organism evidence="2 3">
    <name type="scientific">Ficus carica</name>
    <name type="common">Common fig</name>
    <dbReference type="NCBI Taxonomy" id="3494"/>
    <lineage>
        <taxon>Eukaryota</taxon>
        <taxon>Viridiplantae</taxon>
        <taxon>Streptophyta</taxon>
        <taxon>Embryophyta</taxon>
        <taxon>Tracheophyta</taxon>
        <taxon>Spermatophyta</taxon>
        <taxon>Magnoliopsida</taxon>
        <taxon>eudicotyledons</taxon>
        <taxon>Gunneridae</taxon>
        <taxon>Pentapetalae</taxon>
        <taxon>rosids</taxon>
        <taxon>fabids</taxon>
        <taxon>Rosales</taxon>
        <taxon>Moraceae</taxon>
        <taxon>Ficeae</taxon>
        <taxon>Ficus</taxon>
    </lineage>
</organism>
<protein>
    <submittedName>
        <fullName evidence="2">Uncharacterized protein</fullName>
    </submittedName>
</protein>
<dbReference type="EMBL" id="BTGU01000004">
    <property type="protein sequence ID" value="GMN33586.1"/>
    <property type="molecule type" value="Genomic_DNA"/>
</dbReference>
<dbReference type="PANTHER" id="PTHR34950">
    <property type="entry name" value="OS04G0457400 PROTEIN"/>
    <property type="match status" value="1"/>
</dbReference>
<gene>
    <name evidence="2" type="ORF">TIFTF001_004248</name>
</gene>
<evidence type="ECO:0000313" key="2">
    <source>
        <dbReference type="EMBL" id="GMN33586.1"/>
    </source>
</evidence>
<keyword evidence="3" id="KW-1185">Reference proteome</keyword>
<accession>A0AA87ZX48</accession>
<evidence type="ECO:0000313" key="3">
    <source>
        <dbReference type="Proteomes" id="UP001187192"/>
    </source>
</evidence>
<dbReference type="PANTHER" id="PTHR34950:SF2">
    <property type="entry name" value="OS10G0364900 PROTEIN"/>
    <property type="match status" value="1"/>
</dbReference>
<feature type="region of interest" description="Disordered" evidence="1">
    <location>
        <begin position="20"/>
        <end position="76"/>
    </location>
</feature>
<evidence type="ECO:0000256" key="1">
    <source>
        <dbReference type="SAM" id="MobiDB-lite"/>
    </source>
</evidence>
<feature type="compositionally biased region" description="Basic and acidic residues" evidence="1">
    <location>
        <begin position="20"/>
        <end position="44"/>
    </location>
</feature>
<name>A0AA87ZX48_FICCA</name>
<comment type="caution">
    <text evidence="2">The sequence shown here is derived from an EMBL/GenBank/DDBJ whole genome shotgun (WGS) entry which is preliminary data.</text>
</comment>
<dbReference type="Proteomes" id="UP001187192">
    <property type="component" value="Unassembled WGS sequence"/>
</dbReference>